<reference evidence="2 3" key="1">
    <citation type="journal article" date="2014" name="Mol. Biol. Evol.">
        <title>Massive expansion of Ubiquitination-related gene families within the Chlamydiae.</title>
        <authorList>
            <person name="Domman D."/>
            <person name="Collingro A."/>
            <person name="Lagkouvardos I."/>
            <person name="Gehre L."/>
            <person name="Weinmaier T."/>
            <person name="Rattei T."/>
            <person name="Subtil A."/>
            <person name="Horn M."/>
        </authorList>
    </citation>
    <scope>NUCLEOTIDE SEQUENCE [LARGE SCALE GENOMIC DNA]</scope>
    <source>
        <strain evidence="2 3">OEW1</strain>
    </source>
</reference>
<accession>A0A0C1EI45</accession>
<dbReference type="RefSeq" id="WP_013924253.1">
    <property type="nucleotide sequence ID" value="NZ_BAWW01000066.1"/>
</dbReference>
<name>A0A0C1EI45_9BACT</name>
<dbReference type="Proteomes" id="UP000031307">
    <property type="component" value="Unassembled WGS sequence"/>
</dbReference>
<proteinExistence type="predicted"/>
<sequence>MQATNLVRTTIRASAPLQLPIIVWIPFQAIHSVHRCWCYWRRFQIYKDPNNFATLAAGNAAYFLGADLPVIRGIAQAVMIANRIFLCIEKQATLCTHCKELVLAVKGHYMPHDRANWSSYSKANFASPSTRLWCKTFGYSTTLRMQRIAYCAYLILVDSFQLSMLMMDAAESFSSDSYNNGHHVREFFYNTSASVDLLVNNREKLLLEMQKHRGVIQAILSTMGVPLTADQIIASLSKGLSSAATLNVASQKAQAMFGRLMADFLGKGFFGFLFGIGLSEYVPQVLVCNLFIHRQKKEPEANRYPPINWVALRSKSHLLKPLPQPASPEKPLTHFISPPKSPLKKGLGKIRSLLSSPKKNPLLAIKD</sequence>
<dbReference type="OMA" id="QRIAYCA"/>
<gene>
    <name evidence="2" type="ORF">DB43_AM00240</name>
</gene>
<dbReference type="AlphaFoldDB" id="A0A0C1EI45"/>
<feature type="region of interest" description="Disordered" evidence="1">
    <location>
        <begin position="323"/>
        <end position="344"/>
    </location>
</feature>
<protein>
    <submittedName>
        <fullName evidence="2">Uncharacterized protein</fullName>
    </submittedName>
</protein>
<organism evidence="2 3">
    <name type="scientific">Parachlamydia acanthamoebae</name>
    <dbReference type="NCBI Taxonomy" id="83552"/>
    <lineage>
        <taxon>Bacteria</taxon>
        <taxon>Pseudomonadati</taxon>
        <taxon>Chlamydiota</taxon>
        <taxon>Chlamydiia</taxon>
        <taxon>Parachlamydiales</taxon>
        <taxon>Parachlamydiaceae</taxon>
        <taxon>Parachlamydia</taxon>
    </lineage>
</organism>
<dbReference type="PATRIC" id="fig|83552.4.peg.2593"/>
<evidence type="ECO:0000256" key="1">
    <source>
        <dbReference type="SAM" id="MobiDB-lite"/>
    </source>
</evidence>
<evidence type="ECO:0000313" key="2">
    <source>
        <dbReference type="EMBL" id="KIA76309.1"/>
    </source>
</evidence>
<evidence type="ECO:0000313" key="3">
    <source>
        <dbReference type="Proteomes" id="UP000031307"/>
    </source>
</evidence>
<comment type="caution">
    <text evidence="2">The sequence shown here is derived from an EMBL/GenBank/DDBJ whole genome shotgun (WGS) entry which is preliminary data.</text>
</comment>
<dbReference type="EMBL" id="JSAM01000123">
    <property type="protein sequence ID" value="KIA76309.1"/>
    <property type="molecule type" value="Genomic_DNA"/>
</dbReference>